<organism evidence="1 2">
    <name type="scientific">Trichinella nativa</name>
    <dbReference type="NCBI Taxonomy" id="6335"/>
    <lineage>
        <taxon>Eukaryota</taxon>
        <taxon>Metazoa</taxon>
        <taxon>Ecdysozoa</taxon>
        <taxon>Nematoda</taxon>
        <taxon>Enoplea</taxon>
        <taxon>Dorylaimia</taxon>
        <taxon>Trichinellida</taxon>
        <taxon>Trichinellidae</taxon>
        <taxon>Trichinella</taxon>
    </lineage>
</organism>
<comment type="caution">
    <text evidence="1">The sequence shown here is derived from an EMBL/GenBank/DDBJ whole genome shotgun (WGS) entry which is preliminary data.</text>
</comment>
<evidence type="ECO:0000313" key="1">
    <source>
        <dbReference type="EMBL" id="OUC44423.1"/>
    </source>
</evidence>
<name>A0A1Y3EH10_9BILA</name>
<dbReference type="Proteomes" id="UP000243006">
    <property type="component" value="Unassembled WGS sequence"/>
</dbReference>
<dbReference type="AlphaFoldDB" id="A0A1Y3EH10"/>
<gene>
    <name evidence="1" type="ORF">D917_09128</name>
</gene>
<dbReference type="EMBL" id="LVZM01012630">
    <property type="protein sequence ID" value="OUC44423.1"/>
    <property type="molecule type" value="Genomic_DNA"/>
</dbReference>
<sequence>MEKNGRFHWGSGNFARVVRLPSVNNSPSGSCESLADDFDQLLSLDRRRSTYFADDYANSPESFRRSLQQLEEYRKISHLGYNTGQCFNMSSSISSDCDDWCTVDLMSPVEQQKFIVWPPANRPRPTTEYVELSKPDLLAISEQTRQMERRNEELRQEQLIHHQQGRGCFQTVNSCLLLDSASLNSNTNTSRTSGEVHSVDKNSQFSKRNFKTFHTHTLTASGSRLK</sequence>
<reference evidence="1 2" key="1">
    <citation type="submission" date="2015-04" db="EMBL/GenBank/DDBJ databases">
        <title>Draft genome of the roundworm Trichinella nativa.</title>
        <authorList>
            <person name="Mitreva M."/>
        </authorList>
    </citation>
    <scope>NUCLEOTIDE SEQUENCE [LARGE SCALE GENOMIC DNA]</scope>
    <source>
        <strain evidence="1 2">ISS45</strain>
    </source>
</reference>
<evidence type="ECO:0000313" key="2">
    <source>
        <dbReference type="Proteomes" id="UP000243006"/>
    </source>
</evidence>
<proteinExistence type="predicted"/>
<protein>
    <submittedName>
        <fullName evidence="1">Uncharacterized protein</fullName>
    </submittedName>
</protein>
<accession>A0A1Y3EH10</accession>